<evidence type="ECO:0000256" key="1">
    <source>
        <dbReference type="ARBA" id="ARBA00004123"/>
    </source>
</evidence>
<evidence type="ECO:0000313" key="9">
    <source>
        <dbReference type="Proteomes" id="UP000887565"/>
    </source>
</evidence>
<dbReference type="Pfam" id="PF08423">
    <property type="entry name" value="Rad51"/>
    <property type="match status" value="1"/>
</dbReference>
<organism evidence="9 10">
    <name type="scientific">Romanomermis culicivorax</name>
    <name type="common">Nematode worm</name>
    <dbReference type="NCBI Taxonomy" id="13658"/>
    <lineage>
        <taxon>Eukaryota</taxon>
        <taxon>Metazoa</taxon>
        <taxon>Ecdysozoa</taxon>
        <taxon>Nematoda</taxon>
        <taxon>Enoplea</taxon>
        <taxon>Dorylaimia</taxon>
        <taxon>Mermithida</taxon>
        <taxon>Mermithoidea</taxon>
        <taxon>Mermithidae</taxon>
        <taxon>Romanomermis</taxon>
    </lineage>
</organism>
<dbReference type="InterPro" id="IPR027417">
    <property type="entry name" value="P-loop_NTPase"/>
</dbReference>
<evidence type="ECO:0000256" key="2">
    <source>
        <dbReference type="ARBA" id="ARBA00022741"/>
    </source>
</evidence>
<dbReference type="OMA" id="YRENYSE"/>
<keyword evidence="4" id="KW-0067">ATP-binding</keyword>
<dbReference type="GO" id="GO:0033063">
    <property type="term" value="C:Rad51B-Rad51C-Rad51D-XRCC2 complex"/>
    <property type="evidence" value="ECO:0007669"/>
    <property type="project" value="TreeGrafter"/>
</dbReference>
<name>A0A915J204_ROMCU</name>
<dbReference type="PANTHER" id="PTHR46239">
    <property type="entry name" value="DNA REPAIR PROTEIN RAD51 HOMOLOG 3 RAD51C"/>
    <property type="match status" value="1"/>
</dbReference>
<dbReference type="SUPFAM" id="SSF52540">
    <property type="entry name" value="P-loop containing nucleoside triphosphate hydrolases"/>
    <property type="match status" value="1"/>
</dbReference>
<dbReference type="GO" id="GO:0008821">
    <property type="term" value="F:crossover junction DNA endonuclease activity"/>
    <property type="evidence" value="ECO:0007669"/>
    <property type="project" value="TreeGrafter"/>
</dbReference>
<dbReference type="GO" id="GO:0005657">
    <property type="term" value="C:replication fork"/>
    <property type="evidence" value="ECO:0007669"/>
    <property type="project" value="TreeGrafter"/>
</dbReference>
<dbReference type="GO" id="GO:0000400">
    <property type="term" value="F:four-way junction DNA binding"/>
    <property type="evidence" value="ECO:0007669"/>
    <property type="project" value="TreeGrafter"/>
</dbReference>
<proteinExistence type="predicted"/>
<dbReference type="InterPro" id="IPR013632">
    <property type="entry name" value="Rad51_C"/>
</dbReference>
<evidence type="ECO:0000256" key="6">
    <source>
        <dbReference type="ARBA" id="ARBA00023242"/>
    </source>
</evidence>
<dbReference type="InterPro" id="IPR020588">
    <property type="entry name" value="RecA_ATP-bd"/>
</dbReference>
<dbReference type="GO" id="GO:0007131">
    <property type="term" value="P:reciprocal meiotic recombination"/>
    <property type="evidence" value="ECO:0007669"/>
    <property type="project" value="TreeGrafter"/>
</dbReference>
<dbReference type="PROSITE" id="PS50162">
    <property type="entry name" value="RECA_2"/>
    <property type="match status" value="1"/>
</dbReference>
<dbReference type="WBParaSite" id="nRc.2.0.1.t19732-RA">
    <property type="protein sequence ID" value="nRc.2.0.1.t19732-RA"/>
    <property type="gene ID" value="nRc.2.0.1.g19732"/>
</dbReference>
<dbReference type="GO" id="GO:0140664">
    <property type="term" value="F:ATP-dependent DNA damage sensor activity"/>
    <property type="evidence" value="ECO:0007669"/>
    <property type="project" value="InterPro"/>
</dbReference>
<comment type="subcellular location">
    <subcellularLocation>
        <location evidence="1">Nucleus</location>
    </subcellularLocation>
</comment>
<evidence type="ECO:0000256" key="5">
    <source>
        <dbReference type="ARBA" id="ARBA00023204"/>
    </source>
</evidence>
<evidence type="ECO:0000259" key="8">
    <source>
        <dbReference type="PROSITE" id="PS50162"/>
    </source>
</evidence>
<keyword evidence="9" id="KW-1185">Reference proteome</keyword>
<keyword evidence="3" id="KW-0227">DNA damage</keyword>
<feature type="domain" description="RecA family profile 1" evidence="8">
    <location>
        <begin position="23"/>
        <end position="213"/>
    </location>
</feature>
<keyword evidence="2" id="KW-0547">Nucleotide-binding</keyword>
<dbReference type="Gene3D" id="3.40.50.300">
    <property type="entry name" value="P-loop containing nucleotide triphosphate hydrolases"/>
    <property type="match status" value="1"/>
</dbReference>
<dbReference type="InterPro" id="IPR052093">
    <property type="entry name" value="HR_Repair_Mediator"/>
</dbReference>
<sequence length="216" mass="24263">MNVAEKIEKPILTNAWQLLNDNSIDSIVTFCKRLDTILGGGIRLGQMTEIIAPAGCGKTQICFQSAVTCQIPICLGGVEGQVIYIDTENTFNTKRLEAIAQAVVEHCRSTISDGQKVLTAKSFTKENIFDRIHYKKCSTIVQLLDVCSRLETLVKRWNVKLVIVDSVAAPFRYNDSLPTEKNLDHLKFQQLLKMRLLQTAIRRNVAVIVTNHMTTR</sequence>
<evidence type="ECO:0000313" key="10">
    <source>
        <dbReference type="WBParaSite" id="nRc.2.0.1.t19732-RA"/>
    </source>
</evidence>
<protein>
    <recommendedName>
        <fullName evidence="7">DNA repair protein RAD51 homolog 3</fullName>
    </recommendedName>
</protein>
<reference evidence="10" key="1">
    <citation type="submission" date="2022-11" db="UniProtKB">
        <authorList>
            <consortium name="WormBaseParasite"/>
        </authorList>
    </citation>
    <scope>IDENTIFICATION</scope>
</reference>
<keyword evidence="6" id="KW-0539">Nucleus</keyword>
<dbReference type="GO" id="GO:0033065">
    <property type="term" value="C:Rad51C-XRCC3 complex"/>
    <property type="evidence" value="ECO:0007669"/>
    <property type="project" value="TreeGrafter"/>
</dbReference>
<dbReference type="PANTHER" id="PTHR46239:SF1">
    <property type="entry name" value="DNA REPAIR PROTEIN RAD51 HOMOLOG 3"/>
    <property type="match status" value="1"/>
</dbReference>
<dbReference type="Proteomes" id="UP000887565">
    <property type="component" value="Unplaced"/>
</dbReference>
<dbReference type="GO" id="GO:0000707">
    <property type="term" value="P:meiotic DNA recombinase assembly"/>
    <property type="evidence" value="ECO:0007669"/>
    <property type="project" value="TreeGrafter"/>
</dbReference>
<evidence type="ECO:0000256" key="4">
    <source>
        <dbReference type="ARBA" id="ARBA00022840"/>
    </source>
</evidence>
<keyword evidence="5" id="KW-0234">DNA repair</keyword>
<evidence type="ECO:0000256" key="3">
    <source>
        <dbReference type="ARBA" id="ARBA00022763"/>
    </source>
</evidence>
<accession>A0A915J204</accession>
<evidence type="ECO:0000256" key="7">
    <source>
        <dbReference type="ARBA" id="ARBA00040674"/>
    </source>
</evidence>
<dbReference type="AlphaFoldDB" id="A0A915J204"/>
<dbReference type="GO" id="GO:0005524">
    <property type="term" value="F:ATP binding"/>
    <property type="evidence" value="ECO:0007669"/>
    <property type="project" value="UniProtKB-KW"/>
</dbReference>